<dbReference type="AlphaFoldDB" id="A0A6H0XLP6"/>
<dbReference type="Proteomes" id="UP000503462">
    <property type="component" value="Chromosome 1"/>
</dbReference>
<sequence length="270" mass="29494">MSLMRSLTTRRKPEVADTPIMIRRAATQRGGRPVPRAQISPPIALVSTTNMLSFNAPNIAGTKPIEYNSSSSSEESDENVSVHSQDTDPTDLSSAEASPTSASHLNQFFQKEELNSSADTSPILPSRAPSHSKLAHETLSRQRSINRARSPSAQGRMPKSPSMRPPRSPSAQGRGVSRTRLRTSGSALLTPTPHFIDSSPESPFSKEMAQLDAVTEEFGSSQSEEEADALWMKSRDLACFVANDYLNEIDGLVNDFLIDSPPEATDYTWF</sequence>
<proteinExistence type="predicted"/>
<accession>A0A6H0XLP6</accession>
<evidence type="ECO:0000313" key="2">
    <source>
        <dbReference type="EMBL" id="QIW95671.1"/>
    </source>
</evidence>
<protein>
    <submittedName>
        <fullName evidence="2">Uncharacterized protein</fullName>
    </submittedName>
</protein>
<keyword evidence="3" id="KW-1185">Reference proteome</keyword>
<dbReference type="EMBL" id="CP051139">
    <property type="protein sequence ID" value="QIW95671.1"/>
    <property type="molecule type" value="Genomic_DNA"/>
</dbReference>
<reference evidence="2 3" key="1">
    <citation type="journal article" date="2016" name="Sci. Rep.">
        <title>Peltaster fructicola genome reveals evolution from an invasive phytopathogen to an ectophytic parasite.</title>
        <authorList>
            <person name="Xu C."/>
            <person name="Chen H."/>
            <person name="Gleason M.L."/>
            <person name="Xu J.R."/>
            <person name="Liu H."/>
            <person name="Zhang R."/>
            <person name="Sun G."/>
        </authorList>
    </citation>
    <scope>NUCLEOTIDE SEQUENCE [LARGE SCALE GENOMIC DNA]</scope>
    <source>
        <strain evidence="2 3">LNHT1506</strain>
    </source>
</reference>
<feature type="compositionally biased region" description="Polar residues" evidence="1">
    <location>
        <begin position="90"/>
        <end position="120"/>
    </location>
</feature>
<dbReference type="OrthoDB" id="5419666at2759"/>
<gene>
    <name evidence="2" type="ORF">AMS68_001189</name>
</gene>
<evidence type="ECO:0000313" key="3">
    <source>
        <dbReference type="Proteomes" id="UP000503462"/>
    </source>
</evidence>
<feature type="compositionally biased region" description="Polar residues" evidence="1">
    <location>
        <begin position="141"/>
        <end position="153"/>
    </location>
</feature>
<organism evidence="2 3">
    <name type="scientific">Peltaster fructicola</name>
    <dbReference type="NCBI Taxonomy" id="286661"/>
    <lineage>
        <taxon>Eukaryota</taxon>
        <taxon>Fungi</taxon>
        <taxon>Dikarya</taxon>
        <taxon>Ascomycota</taxon>
        <taxon>Pezizomycotina</taxon>
        <taxon>Dothideomycetes</taxon>
        <taxon>Dothideomycetes incertae sedis</taxon>
        <taxon>Peltaster</taxon>
    </lineage>
</organism>
<feature type="compositionally biased region" description="Low complexity" evidence="1">
    <location>
        <begin position="66"/>
        <end position="84"/>
    </location>
</feature>
<feature type="region of interest" description="Disordered" evidence="1">
    <location>
        <begin position="1"/>
        <end position="38"/>
    </location>
</feature>
<name>A0A6H0XLP6_9PEZI</name>
<feature type="region of interest" description="Disordered" evidence="1">
    <location>
        <begin position="58"/>
        <end position="182"/>
    </location>
</feature>
<evidence type="ECO:0000256" key="1">
    <source>
        <dbReference type="SAM" id="MobiDB-lite"/>
    </source>
</evidence>